<dbReference type="RefSeq" id="WP_015193149.1">
    <property type="nucleotide sequence ID" value="NC_019748.1"/>
</dbReference>
<dbReference type="Pfam" id="PF12732">
    <property type="entry name" value="YtxH"/>
    <property type="match status" value="1"/>
</dbReference>
<dbReference type="PANTHER" id="PTHR35792:SF1">
    <property type="entry name" value="SLL0268 PROTEIN"/>
    <property type="match status" value="1"/>
</dbReference>
<feature type="region of interest" description="Disordered" evidence="1">
    <location>
        <begin position="89"/>
        <end position="132"/>
    </location>
</feature>
<keyword evidence="2" id="KW-1133">Transmembrane helix</keyword>
<protein>
    <recommendedName>
        <fullName evidence="5">Gas vesicle protein</fullName>
    </recommendedName>
</protein>
<evidence type="ECO:0000313" key="3">
    <source>
        <dbReference type="EMBL" id="AFZ35478.1"/>
    </source>
</evidence>
<sequence>MSKQNRASVFVSGMIVGSAIGTIVGLLIAPRTGKETRKVLKKSVEALPDLAEDLSSSLLLQADRLSDSALRNWDETLIRLKDAIAAGLEASQSDIKPTQNTTELSQESNSSLTKSKQSQSWQGGVPSTENNP</sequence>
<feature type="compositionally biased region" description="Polar residues" evidence="1">
    <location>
        <begin position="90"/>
        <end position="132"/>
    </location>
</feature>
<dbReference type="InterPro" id="IPR024623">
    <property type="entry name" value="YtxH"/>
</dbReference>
<keyword evidence="2" id="KW-0812">Transmembrane</keyword>
<dbReference type="PATRIC" id="fig|111780.3.peg.2010"/>
<keyword evidence="2" id="KW-0472">Membrane</keyword>
<evidence type="ECO:0000256" key="2">
    <source>
        <dbReference type="SAM" id="Phobius"/>
    </source>
</evidence>
<keyword evidence="4" id="KW-1185">Reference proteome</keyword>
<dbReference type="InterPro" id="IPR052928">
    <property type="entry name" value="Desiccation-related_membrane"/>
</dbReference>
<feature type="transmembrane region" description="Helical" evidence="2">
    <location>
        <begin position="6"/>
        <end position="29"/>
    </location>
</feature>
<gene>
    <name evidence="3" type="ordered locus">Sta7437_1922</name>
</gene>
<evidence type="ECO:0000313" key="4">
    <source>
        <dbReference type="Proteomes" id="UP000010473"/>
    </source>
</evidence>
<dbReference type="AlphaFoldDB" id="K9XSG2"/>
<evidence type="ECO:0000256" key="1">
    <source>
        <dbReference type="SAM" id="MobiDB-lite"/>
    </source>
</evidence>
<name>K9XSG2_STAC7</name>
<dbReference type="EMBL" id="CP003653">
    <property type="protein sequence ID" value="AFZ35478.1"/>
    <property type="molecule type" value="Genomic_DNA"/>
</dbReference>
<dbReference type="PANTHER" id="PTHR35792">
    <property type="entry name" value="GENERAL STRESS PROTEIN"/>
    <property type="match status" value="1"/>
</dbReference>
<accession>K9XSG2</accession>
<dbReference type="STRING" id="111780.Sta7437_1922"/>
<dbReference type="HOGENOM" id="CLU_105320_3_0_3"/>
<organism evidence="3 4">
    <name type="scientific">Stanieria cyanosphaera (strain ATCC 29371 / PCC 7437)</name>
    <dbReference type="NCBI Taxonomy" id="111780"/>
    <lineage>
        <taxon>Bacteria</taxon>
        <taxon>Bacillati</taxon>
        <taxon>Cyanobacteriota</taxon>
        <taxon>Cyanophyceae</taxon>
        <taxon>Pleurocapsales</taxon>
        <taxon>Dermocarpellaceae</taxon>
        <taxon>Stanieria</taxon>
    </lineage>
</organism>
<evidence type="ECO:0008006" key="5">
    <source>
        <dbReference type="Google" id="ProtNLM"/>
    </source>
</evidence>
<proteinExistence type="predicted"/>
<dbReference type="Proteomes" id="UP000010473">
    <property type="component" value="Chromosome"/>
</dbReference>
<dbReference type="OrthoDB" id="464005at2"/>
<dbReference type="eggNOG" id="COG4980">
    <property type="taxonomic scope" value="Bacteria"/>
</dbReference>
<dbReference type="KEGG" id="scs:Sta7437_1922"/>
<reference evidence="4" key="1">
    <citation type="journal article" date="2013" name="Proc. Natl. Acad. Sci. U.S.A.">
        <title>Improving the coverage of the cyanobacterial phylum using diversity-driven genome sequencing.</title>
        <authorList>
            <person name="Shih P.M."/>
            <person name="Wu D."/>
            <person name="Latifi A."/>
            <person name="Axen S.D."/>
            <person name="Fewer D.P."/>
            <person name="Talla E."/>
            <person name="Calteau A."/>
            <person name="Cai F."/>
            <person name="Tandeau de Marsac N."/>
            <person name="Rippka R."/>
            <person name="Herdman M."/>
            <person name="Sivonen K."/>
            <person name="Coursin T."/>
            <person name="Laurent T."/>
            <person name="Goodwin L."/>
            <person name="Nolan M."/>
            <person name="Davenport K.W."/>
            <person name="Han C.S."/>
            <person name="Rubin E.M."/>
            <person name="Eisen J.A."/>
            <person name="Woyke T."/>
            <person name="Gugger M."/>
            <person name="Kerfeld C.A."/>
        </authorList>
    </citation>
    <scope>NUCLEOTIDE SEQUENCE [LARGE SCALE GENOMIC DNA]</scope>
    <source>
        <strain evidence="4">ATCC 29371 / PCC 7437</strain>
    </source>
</reference>